<dbReference type="EMBL" id="BIFS01000002">
    <property type="protein sequence ID" value="GCE23271.1"/>
    <property type="molecule type" value="Genomic_DNA"/>
</dbReference>
<dbReference type="GO" id="GO:0042626">
    <property type="term" value="F:ATPase-coupled transmembrane transporter activity"/>
    <property type="evidence" value="ECO:0007669"/>
    <property type="project" value="TreeGrafter"/>
</dbReference>
<protein>
    <recommendedName>
        <fullName evidence="1">ABC transporter domain-containing protein</fullName>
    </recommendedName>
</protein>
<sequence length="140" mass="15134">MSFQYHPERPTLIDVDFAIQPGQLVALVGPSGAGKTTAASLLPRFYDVEQGAVEIDGHDVRSVTQESLLQHIGLVTQETYLLNTTIRENIAYGQPDATDEEVFAAAQAAQIHERILQLPNGYETVVGHAVTFSLAARSSA</sequence>
<reference evidence="3" key="1">
    <citation type="submission" date="2018-12" db="EMBL/GenBank/DDBJ databases">
        <title>Tengunoibacter tsumagoiensis gen. nov., sp. nov., Dictyobacter kobayashii sp. nov., D. alpinus sp. nov., and D. joshuensis sp. nov. and description of Dictyobacteraceae fam. nov. within the order Ktedonobacterales isolated from Tengu-no-mugimeshi.</title>
        <authorList>
            <person name="Wang C.M."/>
            <person name="Zheng Y."/>
            <person name="Sakai Y."/>
            <person name="Toyoda A."/>
            <person name="Minakuchi Y."/>
            <person name="Abe K."/>
            <person name="Yokota A."/>
            <person name="Yabe S."/>
        </authorList>
    </citation>
    <scope>NUCLEOTIDE SEQUENCE [LARGE SCALE GENOMIC DNA]</scope>
    <source>
        <strain evidence="3">Uno11</strain>
    </source>
</reference>
<dbReference type="PANTHER" id="PTHR24221:SF654">
    <property type="entry name" value="ATP-BINDING CASSETTE SUB-FAMILY B MEMBER 6"/>
    <property type="match status" value="1"/>
</dbReference>
<dbReference type="RefSeq" id="WP_218032167.1">
    <property type="nucleotide sequence ID" value="NZ_BIFS01000002.1"/>
</dbReference>
<dbReference type="InterPro" id="IPR039421">
    <property type="entry name" value="Type_1_exporter"/>
</dbReference>
<dbReference type="AlphaFoldDB" id="A0A402AVW9"/>
<keyword evidence="3" id="KW-1185">Reference proteome</keyword>
<evidence type="ECO:0000259" key="1">
    <source>
        <dbReference type="Pfam" id="PF00005"/>
    </source>
</evidence>
<dbReference type="SUPFAM" id="SSF52540">
    <property type="entry name" value="P-loop containing nucleoside triphosphate hydrolases"/>
    <property type="match status" value="1"/>
</dbReference>
<evidence type="ECO:0000313" key="3">
    <source>
        <dbReference type="Proteomes" id="UP000287188"/>
    </source>
</evidence>
<dbReference type="GO" id="GO:0005524">
    <property type="term" value="F:ATP binding"/>
    <property type="evidence" value="ECO:0007669"/>
    <property type="project" value="InterPro"/>
</dbReference>
<gene>
    <name evidence="2" type="ORF">KDK_70710</name>
</gene>
<proteinExistence type="predicted"/>
<name>A0A402AVW9_9CHLR</name>
<dbReference type="InterPro" id="IPR003439">
    <property type="entry name" value="ABC_transporter-like_ATP-bd"/>
</dbReference>
<dbReference type="Proteomes" id="UP000287188">
    <property type="component" value="Unassembled WGS sequence"/>
</dbReference>
<dbReference type="Gene3D" id="3.40.50.300">
    <property type="entry name" value="P-loop containing nucleotide triphosphate hydrolases"/>
    <property type="match status" value="1"/>
</dbReference>
<accession>A0A402AVW9</accession>
<dbReference type="InterPro" id="IPR027417">
    <property type="entry name" value="P-loop_NTPase"/>
</dbReference>
<organism evidence="2 3">
    <name type="scientific">Dictyobacter kobayashii</name>
    <dbReference type="NCBI Taxonomy" id="2014872"/>
    <lineage>
        <taxon>Bacteria</taxon>
        <taxon>Bacillati</taxon>
        <taxon>Chloroflexota</taxon>
        <taxon>Ktedonobacteria</taxon>
        <taxon>Ktedonobacterales</taxon>
        <taxon>Dictyobacteraceae</taxon>
        <taxon>Dictyobacter</taxon>
    </lineage>
</organism>
<evidence type="ECO:0000313" key="2">
    <source>
        <dbReference type="EMBL" id="GCE23271.1"/>
    </source>
</evidence>
<comment type="caution">
    <text evidence="2">The sequence shown here is derived from an EMBL/GenBank/DDBJ whole genome shotgun (WGS) entry which is preliminary data.</text>
</comment>
<dbReference type="Pfam" id="PF00005">
    <property type="entry name" value="ABC_tran"/>
    <property type="match status" value="1"/>
</dbReference>
<dbReference type="GO" id="GO:0016887">
    <property type="term" value="F:ATP hydrolysis activity"/>
    <property type="evidence" value="ECO:0007669"/>
    <property type="project" value="InterPro"/>
</dbReference>
<dbReference type="PANTHER" id="PTHR24221">
    <property type="entry name" value="ATP-BINDING CASSETTE SUB-FAMILY B"/>
    <property type="match status" value="1"/>
</dbReference>
<feature type="domain" description="ABC transporter" evidence="1">
    <location>
        <begin position="14"/>
        <end position="116"/>
    </location>
</feature>